<dbReference type="Proteomes" id="UP000602087">
    <property type="component" value="Unassembled WGS sequence"/>
</dbReference>
<feature type="domain" description="Low molecular weight protein antigen 6 PH" evidence="2">
    <location>
        <begin position="71"/>
        <end position="137"/>
    </location>
</feature>
<accession>A0A934MBJ7</accession>
<proteinExistence type="predicted"/>
<dbReference type="Pfam" id="PF10756">
    <property type="entry name" value="bPH_6"/>
    <property type="match status" value="1"/>
</dbReference>
<organism evidence="3 4">
    <name type="scientific">Sanguibacter suaedae</name>
    <dbReference type="NCBI Taxonomy" id="2795737"/>
    <lineage>
        <taxon>Bacteria</taxon>
        <taxon>Bacillati</taxon>
        <taxon>Actinomycetota</taxon>
        <taxon>Actinomycetes</taxon>
        <taxon>Micrococcales</taxon>
        <taxon>Sanguibacteraceae</taxon>
        <taxon>Sanguibacter</taxon>
    </lineage>
</organism>
<comment type="caution">
    <text evidence="3">The sequence shown here is derived from an EMBL/GenBank/DDBJ whole genome shotgun (WGS) entry which is preliminary data.</text>
</comment>
<feature type="transmembrane region" description="Helical" evidence="1">
    <location>
        <begin position="50"/>
        <end position="66"/>
    </location>
</feature>
<keyword evidence="1" id="KW-0472">Membrane</keyword>
<evidence type="ECO:0000256" key="1">
    <source>
        <dbReference type="SAM" id="Phobius"/>
    </source>
</evidence>
<protein>
    <submittedName>
        <fullName evidence="3">PH domain-containing protein</fullName>
    </submittedName>
</protein>
<keyword evidence="1" id="KW-0812">Transmembrane</keyword>
<evidence type="ECO:0000313" key="4">
    <source>
        <dbReference type="Proteomes" id="UP000602087"/>
    </source>
</evidence>
<keyword evidence="1" id="KW-1133">Transmembrane helix</keyword>
<dbReference type="AlphaFoldDB" id="A0A934MBJ7"/>
<dbReference type="RefSeq" id="WP_198733947.1">
    <property type="nucleotide sequence ID" value="NZ_JAEINH010000007.1"/>
</dbReference>
<evidence type="ECO:0000313" key="3">
    <source>
        <dbReference type="EMBL" id="MBI9115391.1"/>
    </source>
</evidence>
<gene>
    <name evidence="3" type="ORF">JAV76_10260</name>
</gene>
<keyword evidence="4" id="KW-1185">Reference proteome</keyword>
<name>A0A934MBJ7_9MICO</name>
<sequence>MTDDDDLYRPFRPRFVRAVALAGIVLVVGGLALVLLVAPGARSGTYSPDSVVGLVVVVLLGSLFLWRHATVRADVGPQGIRVRNLLHVRTFAWTQVVAVAFGPGDPWVMLELSDGTRHPVMGVQRSDGARGEQEARRMVTLVALHGEAPHDS</sequence>
<dbReference type="EMBL" id="JAEINH010000007">
    <property type="protein sequence ID" value="MBI9115391.1"/>
    <property type="molecule type" value="Genomic_DNA"/>
</dbReference>
<dbReference type="InterPro" id="IPR019692">
    <property type="entry name" value="CFP-6_PH"/>
</dbReference>
<evidence type="ECO:0000259" key="2">
    <source>
        <dbReference type="Pfam" id="PF10756"/>
    </source>
</evidence>
<feature type="transmembrane region" description="Helical" evidence="1">
    <location>
        <begin position="18"/>
        <end position="38"/>
    </location>
</feature>
<reference evidence="3" key="1">
    <citation type="submission" date="2020-12" db="EMBL/GenBank/DDBJ databases">
        <title>Sanguibacter suaedae sp. nov., isolated from Suaeda aralocaspica.</title>
        <authorList>
            <person name="Ma Q."/>
        </authorList>
    </citation>
    <scope>NUCLEOTIDE SEQUENCE</scope>
    <source>
        <strain evidence="3">YZGR15</strain>
    </source>
</reference>